<feature type="non-terminal residue" evidence="2">
    <location>
        <position position="1"/>
    </location>
</feature>
<gene>
    <name evidence="2" type="ORF">BN2614_LOCUS1</name>
</gene>
<feature type="non-terminal residue" evidence="2">
    <location>
        <position position="81"/>
    </location>
</feature>
<evidence type="ECO:0000313" key="2">
    <source>
        <dbReference type="EMBL" id="VCW49923.1"/>
    </source>
</evidence>
<sequence>RSAEGGAPGGRGRAGRAPAPGGRGGGRVFPGAFPARPSDSLSQETPRACLGPRSRRRPRPSIISVTEANRIVVENIPCVNM</sequence>
<keyword evidence="3" id="KW-1185">Reference proteome</keyword>
<comment type="caution">
    <text evidence="2">The sequence shown here is derived from an EMBL/GenBank/DDBJ whole genome shotgun (WGS) entry which is preliminary data.</text>
</comment>
<dbReference type="Proteomes" id="UP000269945">
    <property type="component" value="Unassembled WGS sequence"/>
</dbReference>
<feature type="region of interest" description="Disordered" evidence="1">
    <location>
        <begin position="1"/>
        <end position="62"/>
    </location>
</feature>
<dbReference type="AlphaFoldDB" id="A0A9X9LCV8"/>
<accession>A0A9X9LCV8</accession>
<reference evidence="2 3" key="1">
    <citation type="submission" date="2018-10" db="EMBL/GenBank/DDBJ databases">
        <authorList>
            <person name="Ekblom R."/>
            <person name="Jareborg N."/>
        </authorList>
    </citation>
    <scope>NUCLEOTIDE SEQUENCE [LARGE SCALE GENOMIC DNA]</scope>
    <source>
        <tissue evidence="2">Muscle</tissue>
    </source>
</reference>
<protein>
    <submittedName>
        <fullName evidence="2">Uncharacterized protein</fullName>
    </submittedName>
</protein>
<evidence type="ECO:0000313" key="3">
    <source>
        <dbReference type="Proteomes" id="UP000269945"/>
    </source>
</evidence>
<feature type="compositionally biased region" description="Gly residues" evidence="1">
    <location>
        <begin position="1"/>
        <end position="12"/>
    </location>
</feature>
<proteinExistence type="predicted"/>
<name>A0A9X9LCV8_GULGU</name>
<organism evidence="2 3">
    <name type="scientific">Gulo gulo</name>
    <name type="common">Wolverine</name>
    <name type="synonym">Gluton</name>
    <dbReference type="NCBI Taxonomy" id="48420"/>
    <lineage>
        <taxon>Eukaryota</taxon>
        <taxon>Metazoa</taxon>
        <taxon>Chordata</taxon>
        <taxon>Craniata</taxon>
        <taxon>Vertebrata</taxon>
        <taxon>Euteleostomi</taxon>
        <taxon>Mammalia</taxon>
        <taxon>Eutheria</taxon>
        <taxon>Laurasiatheria</taxon>
        <taxon>Carnivora</taxon>
        <taxon>Caniformia</taxon>
        <taxon>Musteloidea</taxon>
        <taxon>Mustelidae</taxon>
        <taxon>Guloninae</taxon>
        <taxon>Gulo</taxon>
    </lineage>
</organism>
<dbReference type="EMBL" id="CYRY02000422">
    <property type="protein sequence ID" value="VCW49923.1"/>
    <property type="molecule type" value="Genomic_DNA"/>
</dbReference>
<evidence type="ECO:0000256" key="1">
    <source>
        <dbReference type="SAM" id="MobiDB-lite"/>
    </source>
</evidence>